<dbReference type="AlphaFoldDB" id="X1L946"/>
<name>X1L946_9ZZZZ</name>
<evidence type="ECO:0000313" key="2">
    <source>
        <dbReference type="EMBL" id="GAH90673.1"/>
    </source>
</evidence>
<sequence length="63" mass="7596">MSIKGSPMWDDFKKYLKAVFFQGWYWKDWVKENQTDLFIILGVILLVLILFYIRVPRAKTSTH</sequence>
<proteinExistence type="predicted"/>
<reference evidence="2" key="1">
    <citation type="journal article" date="2014" name="Front. Microbiol.">
        <title>High frequency of phylogenetically diverse reductive dehalogenase-homologous genes in deep subseafloor sedimentary metagenomes.</title>
        <authorList>
            <person name="Kawai M."/>
            <person name="Futagami T."/>
            <person name="Toyoda A."/>
            <person name="Takaki Y."/>
            <person name="Nishi S."/>
            <person name="Hori S."/>
            <person name="Arai W."/>
            <person name="Tsubouchi T."/>
            <person name="Morono Y."/>
            <person name="Uchiyama I."/>
            <person name="Ito T."/>
            <person name="Fujiyama A."/>
            <person name="Inagaki F."/>
            <person name="Takami H."/>
        </authorList>
    </citation>
    <scope>NUCLEOTIDE SEQUENCE</scope>
    <source>
        <strain evidence="2">Expedition CK06-06</strain>
    </source>
</reference>
<accession>X1L946</accession>
<organism evidence="2">
    <name type="scientific">marine sediment metagenome</name>
    <dbReference type="NCBI Taxonomy" id="412755"/>
    <lineage>
        <taxon>unclassified sequences</taxon>
        <taxon>metagenomes</taxon>
        <taxon>ecological metagenomes</taxon>
    </lineage>
</organism>
<evidence type="ECO:0000256" key="1">
    <source>
        <dbReference type="SAM" id="Phobius"/>
    </source>
</evidence>
<keyword evidence="1" id="KW-0812">Transmembrane</keyword>
<dbReference type="EMBL" id="BARV01002273">
    <property type="protein sequence ID" value="GAH90673.1"/>
    <property type="molecule type" value="Genomic_DNA"/>
</dbReference>
<protein>
    <submittedName>
        <fullName evidence="2">Uncharacterized protein</fullName>
    </submittedName>
</protein>
<keyword evidence="1" id="KW-1133">Transmembrane helix</keyword>
<keyword evidence="1" id="KW-0472">Membrane</keyword>
<feature type="transmembrane region" description="Helical" evidence="1">
    <location>
        <begin position="37"/>
        <end position="55"/>
    </location>
</feature>
<comment type="caution">
    <text evidence="2">The sequence shown here is derived from an EMBL/GenBank/DDBJ whole genome shotgun (WGS) entry which is preliminary data.</text>
</comment>
<gene>
    <name evidence="2" type="ORF">S06H3_05983</name>
</gene>